<dbReference type="CDD" id="cd05374">
    <property type="entry name" value="17beta-HSD-like_SDR_c"/>
    <property type="match status" value="1"/>
</dbReference>
<dbReference type="EMBL" id="LGRX02026466">
    <property type="protein sequence ID" value="KAK3250817.1"/>
    <property type="molecule type" value="Genomic_DNA"/>
</dbReference>
<dbReference type="Proteomes" id="UP001190700">
    <property type="component" value="Unassembled WGS sequence"/>
</dbReference>
<protein>
    <recommendedName>
        <fullName evidence="2">Ketoreductase domain-containing protein</fullName>
    </recommendedName>
</protein>
<keyword evidence="1" id="KW-0732">Signal</keyword>
<feature type="domain" description="Ketoreductase" evidence="2">
    <location>
        <begin position="31"/>
        <end position="212"/>
    </location>
</feature>
<name>A0AAE0C9D6_9CHLO</name>
<dbReference type="SMART" id="SM00822">
    <property type="entry name" value="PKS_KR"/>
    <property type="match status" value="1"/>
</dbReference>
<dbReference type="PROSITE" id="PS00061">
    <property type="entry name" value="ADH_SHORT"/>
    <property type="match status" value="1"/>
</dbReference>
<organism evidence="3 4">
    <name type="scientific">Cymbomonas tetramitiformis</name>
    <dbReference type="NCBI Taxonomy" id="36881"/>
    <lineage>
        <taxon>Eukaryota</taxon>
        <taxon>Viridiplantae</taxon>
        <taxon>Chlorophyta</taxon>
        <taxon>Pyramimonadophyceae</taxon>
        <taxon>Pyramimonadales</taxon>
        <taxon>Pyramimonadaceae</taxon>
        <taxon>Cymbomonas</taxon>
    </lineage>
</organism>
<dbReference type="PANTHER" id="PTHR43313:SF1">
    <property type="entry name" value="3BETA-HYDROXYSTEROID DEHYDROGENASE DHS-16"/>
    <property type="match status" value="1"/>
</dbReference>
<dbReference type="PANTHER" id="PTHR43313">
    <property type="entry name" value="SHORT-CHAIN DEHYDROGENASE/REDUCTASE FAMILY 9C"/>
    <property type="match status" value="1"/>
</dbReference>
<dbReference type="GO" id="GO:0016491">
    <property type="term" value="F:oxidoreductase activity"/>
    <property type="evidence" value="ECO:0007669"/>
    <property type="project" value="TreeGrafter"/>
</dbReference>
<keyword evidence="4" id="KW-1185">Reference proteome</keyword>
<accession>A0AAE0C9D6</accession>
<dbReference type="InterPro" id="IPR002347">
    <property type="entry name" value="SDR_fam"/>
</dbReference>
<dbReference type="SUPFAM" id="SSF51735">
    <property type="entry name" value="NAD(P)-binding Rossmann-fold domains"/>
    <property type="match status" value="1"/>
</dbReference>
<feature type="signal peptide" evidence="1">
    <location>
        <begin position="1"/>
        <end position="16"/>
    </location>
</feature>
<dbReference type="InterPro" id="IPR036291">
    <property type="entry name" value="NAD(P)-bd_dom_sf"/>
</dbReference>
<evidence type="ECO:0000313" key="4">
    <source>
        <dbReference type="Proteomes" id="UP001190700"/>
    </source>
</evidence>
<dbReference type="PRINTS" id="PR00081">
    <property type="entry name" value="GDHRDH"/>
</dbReference>
<dbReference type="InterPro" id="IPR057326">
    <property type="entry name" value="KR_dom"/>
</dbReference>
<comment type="caution">
    <text evidence="3">The sequence shown here is derived from an EMBL/GenBank/DDBJ whole genome shotgun (WGS) entry which is preliminary data.</text>
</comment>
<dbReference type="GO" id="GO:0008202">
    <property type="term" value="P:steroid metabolic process"/>
    <property type="evidence" value="ECO:0007669"/>
    <property type="project" value="TreeGrafter"/>
</dbReference>
<dbReference type="Pfam" id="PF00106">
    <property type="entry name" value="adh_short"/>
    <property type="match status" value="1"/>
</dbReference>
<reference evidence="3 4" key="1">
    <citation type="journal article" date="2015" name="Genome Biol. Evol.">
        <title>Comparative Genomics of a Bacterivorous Green Alga Reveals Evolutionary Causalities and Consequences of Phago-Mixotrophic Mode of Nutrition.</title>
        <authorList>
            <person name="Burns J.A."/>
            <person name="Paasch A."/>
            <person name="Narechania A."/>
            <person name="Kim E."/>
        </authorList>
    </citation>
    <scope>NUCLEOTIDE SEQUENCE [LARGE SCALE GENOMIC DNA]</scope>
    <source>
        <strain evidence="3 4">PLY_AMNH</strain>
    </source>
</reference>
<evidence type="ECO:0000259" key="2">
    <source>
        <dbReference type="SMART" id="SM00822"/>
    </source>
</evidence>
<dbReference type="InterPro" id="IPR020904">
    <property type="entry name" value="Sc_DH/Rdtase_CS"/>
</dbReference>
<evidence type="ECO:0000313" key="3">
    <source>
        <dbReference type="EMBL" id="KAK3250817.1"/>
    </source>
</evidence>
<dbReference type="AlphaFoldDB" id="A0AAE0C9D6"/>
<proteinExistence type="predicted"/>
<dbReference type="Gene3D" id="3.40.50.720">
    <property type="entry name" value="NAD(P)-binding Rossmann-like Domain"/>
    <property type="match status" value="1"/>
</dbReference>
<feature type="chain" id="PRO_5041951514" description="Ketoreductase domain-containing protein" evidence="1">
    <location>
        <begin position="17"/>
        <end position="318"/>
    </location>
</feature>
<gene>
    <name evidence="3" type="ORF">CYMTET_39821</name>
</gene>
<evidence type="ECO:0000256" key="1">
    <source>
        <dbReference type="SAM" id="SignalP"/>
    </source>
</evidence>
<sequence length="318" mass="34562">MKLVASVVFVVMVAYGIHLCVRKEFPVHSSGGVVITGASSGIGLHAAQHLAKKGYRVYATVRRPIDVDKLSAFDLPLLNPIIMDVTDAPSIDKSVKFIISDLAAHNIPLVALVNNAGAPANCPVELTDLEDARANFEVNYFGVLAVTQRFLPLLRETGKGARVVMVSSLAGLISSDNGNPYSATKFALEALSEALRYEVAHFGISVSVINPAYVETAISKKSTALKDKSRTTYTSEQLTLYNHVIGEKRVNRSHAIASKGDSPEVTTTAITDAICSPYPQVRYIVANVDGTPAWIFAYMKYFLPERLTEKIVLFFNEL</sequence>